<dbReference type="Pfam" id="PF08878">
    <property type="entry name" value="HamA"/>
    <property type="match status" value="1"/>
</dbReference>
<keyword evidence="3" id="KW-1185">Reference proteome</keyword>
<dbReference type="Proteomes" id="UP001596303">
    <property type="component" value="Unassembled WGS sequence"/>
</dbReference>
<organism evidence="2 3">
    <name type="scientific">Ponticaulis profundi</name>
    <dbReference type="NCBI Taxonomy" id="2665222"/>
    <lineage>
        <taxon>Bacteria</taxon>
        <taxon>Pseudomonadati</taxon>
        <taxon>Pseudomonadota</taxon>
        <taxon>Alphaproteobacteria</taxon>
        <taxon>Hyphomonadales</taxon>
        <taxon>Hyphomonadaceae</taxon>
        <taxon>Ponticaulis</taxon>
    </lineage>
</organism>
<evidence type="ECO:0000313" key="2">
    <source>
        <dbReference type="EMBL" id="MFC6199209.1"/>
    </source>
</evidence>
<accession>A0ABW1SCS6</accession>
<evidence type="ECO:0000259" key="1">
    <source>
        <dbReference type="Pfam" id="PF08878"/>
    </source>
</evidence>
<dbReference type="InterPro" id="IPR014976">
    <property type="entry name" value="AbpA_HamA_C"/>
</dbReference>
<protein>
    <submittedName>
        <fullName evidence="2">DUF1837 domain-containing protein</fullName>
    </submittedName>
</protein>
<sequence length="319" mass="36199">MELKEQFDLLLGDFEHLSPRIRHLSFDTDGCGERIEVRCSYLSFRDGVATFDDFISVLSNHLIPFCLPRSEIQEAISNIDPNDFVKSGIAMSQLSEKARGLFIKARKGSHRSGEGGEIVLYILNEWQLGAPQVVSKMYLKTNRNMPVYGSDGIHAKYDDTSKKLWIYWGESKAYATLHGALDAALASISKFRIENGEDREIAIVSDHLDADSWNAESREALLAYLDPYNEQSNNRIPAYSCVLVFSFDYTLGGGTPAAEIEKKFIDHVKTEIANFIADIPKKIEAQKLIDQRFEFFLVPVPNVQEFRDKFQEKIGWPND</sequence>
<proteinExistence type="predicted"/>
<dbReference type="RefSeq" id="WP_377380059.1">
    <property type="nucleotide sequence ID" value="NZ_JBHSSW010000028.1"/>
</dbReference>
<gene>
    <name evidence="2" type="ORF">ACFQDM_14075</name>
</gene>
<name>A0ABW1SCS6_9PROT</name>
<comment type="caution">
    <text evidence="2">The sequence shown here is derived from an EMBL/GenBank/DDBJ whole genome shotgun (WGS) entry which is preliminary data.</text>
</comment>
<evidence type="ECO:0000313" key="3">
    <source>
        <dbReference type="Proteomes" id="UP001596303"/>
    </source>
</evidence>
<feature type="domain" description="Anti-bacteriophage protein A/HamA C-terminal" evidence="1">
    <location>
        <begin position="30"/>
        <end position="314"/>
    </location>
</feature>
<reference evidence="3" key="1">
    <citation type="journal article" date="2019" name="Int. J. Syst. Evol. Microbiol.">
        <title>The Global Catalogue of Microorganisms (GCM) 10K type strain sequencing project: providing services to taxonomists for standard genome sequencing and annotation.</title>
        <authorList>
            <consortium name="The Broad Institute Genomics Platform"/>
            <consortium name="The Broad Institute Genome Sequencing Center for Infectious Disease"/>
            <person name="Wu L."/>
            <person name="Ma J."/>
        </authorList>
    </citation>
    <scope>NUCLEOTIDE SEQUENCE [LARGE SCALE GENOMIC DNA]</scope>
    <source>
        <strain evidence="3">CGMCC-1.15741</strain>
    </source>
</reference>
<dbReference type="EMBL" id="JBHSSW010000028">
    <property type="protein sequence ID" value="MFC6199209.1"/>
    <property type="molecule type" value="Genomic_DNA"/>
</dbReference>